<sequence length="478" mass="52406">MLRYALMAEHRTAAPHLLPVVPVASAGNQGAIHRATRHTYYHPYSSPPYQYYPIERSPPQRRAVDMIPVGWGSTPIYRERIADAGSQHPPLGPLAAGAHAARDERQAPAYDAPQWATHAGVMGNAAYPPPHPELQPRRASPVAIHSRRVYEVHARAMSGAEEIWGPTAVRAQRESPPHFRQPMFNPEWRCPDGPGRRAIETPQFFHPDARSHDTGNLDAGATFTAPIFSDYGLDGLARSPDFTSDMPKRTHRGRGKPRRAQECAITAAPLTGGDIMDDHGRLRTTSTIGTYNDVVREQHPVAAPTTAPQGPLDISQRQSAVPVYAGDHTTLPVRASVMPAYSQELPRTGLRDGDAYHHVAALSSPAYTQISGVDRVTSINELSHEQYLSSDAFTTPPDYHNQGYSPSWYMDSSSPSRSPQSAPASSVSEARHQQLVASTIHPSHSANSTYSALQDAVSLPVQTVQPIQRRHPHTNDFR</sequence>
<organism evidence="2 3">
    <name type="scientific">Trametes pubescens</name>
    <name type="common">White-rot fungus</name>
    <dbReference type="NCBI Taxonomy" id="154538"/>
    <lineage>
        <taxon>Eukaryota</taxon>
        <taxon>Fungi</taxon>
        <taxon>Dikarya</taxon>
        <taxon>Basidiomycota</taxon>
        <taxon>Agaricomycotina</taxon>
        <taxon>Agaricomycetes</taxon>
        <taxon>Polyporales</taxon>
        <taxon>Polyporaceae</taxon>
        <taxon>Trametes</taxon>
    </lineage>
</organism>
<dbReference type="OrthoDB" id="10571791at2759"/>
<protein>
    <submittedName>
        <fullName evidence="2">Uncharacterized protein</fullName>
    </submittedName>
</protein>
<accession>A0A1M2VEM1</accession>
<name>A0A1M2VEM1_TRAPU</name>
<dbReference type="AlphaFoldDB" id="A0A1M2VEM1"/>
<comment type="caution">
    <text evidence="2">The sequence shown here is derived from an EMBL/GenBank/DDBJ whole genome shotgun (WGS) entry which is preliminary data.</text>
</comment>
<gene>
    <name evidence="2" type="ORF">TRAPUB_3099</name>
</gene>
<feature type="compositionally biased region" description="Polar residues" evidence="1">
    <location>
        <begin position="435"/>
        <end position="451"/>
    </location>
</feature>
<dbReference type="OMA" id="WATHAGV"/>
<keyword evidence="3" id="KW-1185">Reference proteome</keyword>
<reference evidence="2 3" key="1">
    <citation type="submission" date="2016-10" db="EMBL/GenBank/DDBJ databases">
        <title>Genome sequence of the basidiomycete white-rot fungus Trametes pubescens.</title>
        <authorList>
            <person name="Makela M.R."/>
            <person name="Granchi Z."/>
            <person name="Peng M."/>
            <person name="De Vries R.P."/>
            <person name="Grigoriev I."/>
            <person name="Riley R."/>
            <person name="Hilden K."/>
        </authorList>
    </citation>
    <scope>NUCLEOTIDE SEQUENCE [LARGE SCALE GENOMIC DNA]</scope>
    <source>
        <strain evidence="2 3">FBCC735</strain>
    </source>
</reference>
<feature type="compositionally biased region" description="Basic residues" evidence="1">
    <location>
        <begin position="249"/>
        <end position="258"/>
    </location>
</feature>
<evidence type="ECO:0000256" key="1">
    <source>
        <dbReference type="SAM" id="MobiDB-lite"/>
    </source>
</evidence>
<feature type="region of interest" description="Disordered" evidence="1">
    <location>
        <begin position="239"/>
        <end position="260"/>
    </location>
</feature>
<proteinExistence type="predicted"/>
<evidence type="ECO:0000313" key="3">
    <source>
        <dbReference type="Proteomes" id="UP000184267"/>
    </source>
</evidence>
<evidence type="ECO:0000313" key="2">
    <source>
        <dbReference type="EMBL" id="OJT06045.1"/>
    </source>
</evidence>
<feature type="compositionally biased region" description="Low complexity" evidence="1">
    <location>
        <begin position="405"/>
        <end position="428"/>
    </location>
</feature>
<dbReference type="Proteomes" id="UP000184267">
    <property type="component" value="Unassembled WGS sequence"/>
</dbReference>
<feature type="region of interest" description="Disordered" evidence="1">
    <location>
        <begin position="404"/>
        <end position="451"/>
    </location>
</feature>
<dbReference type="EMBL" id="MNAD01001358">
    <property type="protein sequence ID" value="OJT06045.1"/>
    <property type="molecule type" value="Genomic_DNA"/>
</dbReference>